<proteinExistence type="inferred from homology"/>
<organism evidence="4 5">
    <name type="scientific">Flaviflagellibacter deserti</name>
    <dbReference type="NCBI Taxonomy" id="2267266"/>
    <lineage>
        <taxon>Bacteria</taxon>
        <taxon>Pseudomonadati</taxon>
        <taxon>Pseudomonadota</taxon>
        <taxon>Alphaproteobacteria</taxon>
        <taxon>Hyphomicrobiales</taxon>
        <taxon>Flaviflagellibacter</taxon>
    </lineage>
</organism>
<reference evidence="5" key="1">
    <citation type="journal article" date="2019" name="Int. J. Syst. Evol. Microbiol.">
        <title>The Global Catalogue of Microorganisms (GCM) 10K type strain sequencing project: providing services to taxonomists for standard genome sequencing and annotation.</title>
        <authorList>
            <consortium name="The Broad Institute Genomics Platform"/>
            <consortium name="The Broad Institute Genome Sequencing Center for Infectious Disease"/>
            <person name="Wu L."/>
            <person name="Ma J."/>
        </authorList>
    </citation>
    <scope>NUCLEOTIDE SEQUENCE [LARGE SCALE GENOMIC DNA]</scope>
    <source>
        <strain evidence="5">CGMCC 1.16444</strain>
    </source>
</reference>
<dbReference type="Proteomes" id="UP001595796">
    <property type="component" value="Unassembled WGS sequence"/>
</dbReference>
<comment type="similarity">
    <text evidence="1">Belongs to the SdhE FAD assembly factor family.</text>
</comment>
<dbReference type="Pfam" id="PF03937">
    <property type="entry name" value="Sdh5"/>
    <property type="match status" value="1"/>
</dbReference>
<evidence type="ECO:0000313" key="4">
    <source>
        <dbReference type="EMBL" id="MFC5068757.1"/>
    </source>
</evidence>
<keyword evidence="3" id="KW-0143">Chaperone</keyword>
<dbReference type="EMBL" id="JBHSJF010000006">
    <property type="protein sequence ID" value="MFC5068757.1"/>
    <property type="molecule type" value="Genomic_DNA"/>
</dbReference>
<protein>
    <recommendedName>
        <fullName evidence="2">FAD assembly factor SdhE</fullName>
    </recommendedName>
</protein>
<evidence type="ECO:0000256" key="1">
    <source>
        <dbReference type="ARBA" id="ARBA00008571"/>
    </source>
</evidence>
<dbReference type="InterPro" id="IPR005631">
    <property type="entry name" value="SDH"/>
</dbReference>
<evidence type="ECO:0000256" key="2">
    <source>
        <dbReference type="ARBA" id="ARBA00019418"/>
    </source>
</evidence>
<dbReference type="Gene3D" id="1.10.150.250">
    <property type="entry name" value="Flavinator of succinate dehydrogenase"/>
    <property type="match status" value="1"/>
</dbReference>
<name>A0ABV9Z506_9HYPH</name>
<evidence type="ECO:0000313" key="5">
    <source>
        <dbReference type="Proteomes" id="UP001595796"/>
    </source>
</evidence>
<comment type="caution">
    <text evidence="4">The sequence shown here is derived from an EMBL/GenBank/DDBJ whole genome shotgun (WGS) entry which is preliminary data.</text>
</comment>
<dbReference type="SUPFAM" id="SSF109910">
    <property type="entry name" value="YgfY-like"/>
    <property type="match status" value="1"/>
</dbReference>
<dbReference type="PANTHER" id="PTHR12469:SF2">
    <property type="entry name" value="SUCCINATE DEHYDROGENASE ASSEMBLY FACTOR 2, MITOCHONDRIAL"/>
    <property type="match status" value="1"/>
</dbReference>
<keyword evidence="5" id="KW-1185">Reference proteome</keyword>
<gene>
    <name evidence="4" type="ORF">ACFPFW_12130</name>
</gene>
<dbReference type="RefSeq" id="WP_114956194.1">
    <property type="nucleotide sequence ID" value="NZ_JBHSJF010000006.1"/>
</dbReference>
<accession>A0ABV9Z506</accession>
<dbReference type="PANTHER" id="PTHR12469">
    <property type="entry name" value="PROTEIN EMI5 HOMOLOG, MITOCHONDRIAL"/>
    <property type="match status" value="1"/>
</dbReference>
<sequence>MTGTTRTTAELNPRRRRVLYRAWHRGTREMDFIFGRFTDEWIDRMSDTELDEFERILDAGDTELFLWVAGQMPVPAEYDTELFRRIRAFHGVPAGPGGQDLT</sequence>
<dbReference type="InterPro" id="IPR036714">
    <property type="entry name" value="SDH_sf"/>
</dbReference>
<evidence type="ECO:0000256" key="3">
    <source>
        <dbReference type="ARBA" id="ARBA00023186"/>
    </source>
</evidence>